<organism evidence="1 2">
    <name type="scientific">Flavobacterium azizsancarii</name>
    <dbReference type="NCBI Taxonomy" id="2961580"/>
    <lineage>
        <taxon>Bacteria</taxon>
        <taxon>Pseudomonadati</taxon>
        <taxon>Bacteroidota</taxon>
        <taxon>Flavobacteriia</taxon>
        <taxon>Flavobacteriales</taxon>
        <taxon>Flavobacteriaceae</taxon>
        <taxon>Flavobacterium</taxon>
    </lineage>
</organism>
<dbReference type="EMBL" id="JAMZNK010000012">
    <property type="protein sequence ID" value="MDA6069854.1"/>
    <property type="molecule type" value="Genomic_DNA"/>
</dbReference>
<gene>
    <name evidence="1" type="ORF">NJT12_09505</name>
</gene>
<name>A0ABT4WBA0_9FLAO</name>
<comment type="caution">
    <text evidence="1">The sequence shown here is derived from an EMBL/GenBank/DDBJ whole genome shotgun (WGS) entry which is preliminary data.</text>
</comment>
<protein>
    <recommendedName>
        <fullName evidence="3">His-Xaa-Ser system protein HxsD</fullName>
    </recommendedName>
</protein>
<proteinExistence type="predicted"/>
<evidence type="ECO:0008006" key="3">
    <source>
        <dbReference type="Google" id="ProtNLM"/>
    </source>
</evidence>
<reference evidence="1 2" key="1">
    <citation type="journal article" date="2023" name="Chemosphere">
        <title>Whole genome analysis of Flavobacterium aziz-sancarii sp. nov., isolated from Ardley Island (Antarctica), revealed a rich resistome and bioremediation potential.</title>
        <authorList>
            <person name="Otur C."/>
            <person name="Okay S."/>
            <person name="Kurt-Kizildogan A."/>
        </authorList>
    </citation>
    <scope>NUCLEOTIDE SEQUENCE [LARGE SCALE GENOMIC DNA]</scope>
    <source>
        <strain evidence="1 2">AC</strain>
    </source>
</reference>
<evidence type="ECO:0000313" key="1">
    <source>
        <dbReference type="EMBL" id="MDA6069854.1"/>
    </source>
</evidence>
<evidence type="ECO:0000313" key="2">
    <source>
        <dbReference type="Proteomes" id="UP001212170"/>
    </source>
</evidence>
<accession>A0ABT4WBA0</accession>
<keyword evidence="2" id="KW-1185">Reference proteome</keyword>
<sequence>MNHEIVYQTNINENEVNKIAKAFTKETFFDDSITKYIYLEKIDNSYEISISCNESISYDPVAYSSFVELRKNMQKDFPDNKIIFKPVVKDLNNVVKRIE</sequence>
<dbReference type="Proteomes" id="UP001212170">
    <property type="component" value="Unassembled WGS sequence"/>
</dbReference>
<dbReference type="RefSeq" id="WP_271335664.1">
    <property type="nucleotide sequence ID" value="NZ_JAMZNK010000012.1"/>
</dbReference>